<proteinExistence type="predicted"/>
<name>A0A401GCY5_9APHY</name>
<organism evidence="1 2">
    <name type="scientific">Sparassis crispa</name>
    <dbReference type="NCBI Taxonomy" id="139825"/>
    <lineage>
        <taxon>Eukaryota</taxon>
        <taxon>Fungi</taxon>
        <taxon>Dikarya</taxon>
        <taxon>Basidiomycota</taxon>
        <taxon>Agaricomycotina</taxon>
        <taxon>Agaricomycetes</taxon>
        <taxon>Polyporales</taxon>
        <taxon>Sparassidaceae</taxon>
        <taxon>Sparassis</taxon>
    </lineage>
</organism>
<protein>
    <submittedName>
        <fullName evidence="1">Uncharacterized protein</fullName>
    </submittedName>
</protein>
<evidence type="ECO:0000313" key="1">
    <source>
        <dbReference type="EMBL" id="GBE80046.1"/>
    </source>
</evidence>
<dbReference type="EMBL" id="BFAD01000002">
    <property type="protein sequence ID" value="GBE80046.1"/>
    <property type="molecule type" value="Genomic_DNA"/>
</dbReference>
<accession>A0A401GCY5</accession>
<sequence length="61" mass="6450">MGGDAIGFFSPATPPVAPPAVSSTVGKSDKLSRAPPLNQMNLLRCTPILYSNNGRFTPYDL</sequence>
<dbReference type="GeneID" id="38776963"/>
<keyword evidence="2" id="KW-1185">Reference proteome</keyword>
<dbReference type="InParanoid" id="A0A401GCY5"/>
<evidence type="ECO:0000313" key="2">
    <source>
        <dbReference type="Proteomes" id="UP000287166"/>
    </source>
</evidence>
<reference evidence="1 2" key="1">
    <citation type="journal article" date="2018" name="Sci. Rep.">
        <title>Genome sequence of the cauliflower mushroom Sparassis crispa (Hanabiratake) and its association with beneficial usage.</title>
        <authorList>
            <person name="Kiyama R."/>
            <person name="Furutani Y."/>
            <person name="Kawaguchi K."/>
            <person name="Nakanishi T."/>
        </authorList>
    </citation>
    <scope>NUCLEOTIDE SEQUENCE [LARGE SCALE GENOMIC DNA]</scope>
</reference>
<gene>
    <name evidence="1" type="ORF">SCP_0212480</name>
</gene>
<dbReference type="RefSeq" id="XP_027610959.1">
    <property type="nucleotide sequence ID" value="XM_027755158.1"/>
</dbReference>
<dbReference type="AlphaFoldDB" id="A0A401GCY5"/>
<dbReference type="Proteomes" id="UP000287166">
    <property type="component" value="Unassembled WGS sequence"/>
</dbReference>
<comment type="caution">
    <text evidence="1">The sequence shown here is derived from an EMBL/GenBank/DDBJ whole genome shotgun (WGS) entry which is preliminary data.</text>
</comment>